<proteinExistence type="predicted"/>
<dbReference type="SMART" id="SM00422">
    <property type="entry name" value="HTH_MERR"/>
    <property type="match status" value="1"/>
</dbReference>
<evidence type="ECO:0000313" key="7">
    <source>
        <dbReference type="Proteomes" id="UP000033558"/>
    </source>
</evidence>
<dbReference type="AlphaFoldDB" id="A0A0F4LYY6"/>
<dbReference type="GO" id="GO:0003700">
    <property type="term" value="F:DNA-binding transcription factor activity"/>
    <property type="evidence" value="ECO:0007669"/>
    <property type="project" value="InterPro"/>
</dbReference>
<dbReference type="PATRIC" id="fig|1218492.5.peg.347"/>
<keyword evidence="7" id="KW-1185">Reference proteome</keyword>
<dbReference type="SUPFAM" id="SSF46955">
    <property type="entry name" value="Putative DNA-binding domain"/>
    <property type="match status" value="1"/>
</dbReference>
<dbReference type="Pfam" id="PF13411">
    <property type="entry name" value="MerR_1"/>
    <property type="match status" value="1"/>
</dbReference>
<dbReference type="RefSeq" id="WP_046315478.1">
    <property type="nucleotide sequence ID" value="NZ_JBHSZT010000003.1"/>
</dbReference>
<evidence type="ECO:0000313" key="6">
    <source>
        <dbReference type="EMBL" id="KJY62786.1"/>
    </source>
</evidence>
<dbReference type="Proteomes" id="UP000033558">
    <property type="component" value="Unassembled WGS sequence"/>
</dbReference>
<evidence type="ECO:0000256" key="3">
    <source>
        <dbReference type="ARBA" id="ARBA00023125"/>
    </source>
</evidence>
<dbReference type="PANTHER" id="PTHR30204:SF69">
    <property type="entry name" value="MERR-FAMILY TRANSCRIPTIONAL REGULATOR"/>
    <property type="match status" value="1"/>
</dbReference>
<dbReference type="PROSITE" id="PS50937">
    <property type="entry name" value="HTH_MERR_2"/>
    <property type="match status" value="1"/>
</dbReference>
<dbReference type="CDD" id="cd01109">
    <property type="entry name" value="HTH_YyaN"/>
    <property type="match status" value="1"/>
</dbReference>
<keyword evidence="4" id="KW-0804">Transcription</keyword>
<dbReference type="OrthoDB" id="9811174at2"/>
<dbReference type="HOGENOM" id="CLU_060077_8_0_9"/>
<keyword evidence="3" id="KW-0238">DNA-binding</keyword>
<dbReference type="PANTHER" id="PTHR30204">
    <property type="entry name" value="REDOX-CYCLING DRUG-SENSING TRANSCRIPTIONAL ACTIVATOR SOXR"/>
    <property type="match status" value="1"/>
</dbReference>
<evidence type="ECO:0000256" key="1">
    <source>
        <dbReference type="ARBA" id="ARBA00022491"/>
    </source>
</evidence>
<reference evidence="6 7" key="1">
    <citation type="submission" date="2015-01" db="EMBL/GenBank/DDBJ databases">
        <title>Comparative genomics of the lactic acid bacteria isolated from the honey bee gut.</title>
        <authorList>
            <person name="Ellegaard K.M."/>
            <person name="Tamarit D."/>
            <person name="Javelind E."/>
            <person name="Olofsson T."/>
            <person name="Andersson S.G."/>
            <person name="Vasquez A."/>
        </authorList>
    </citation>
    <scope>NUCLEOTIDE SEQUENCE [LARGE SCALE GENOMIC DNA]</scope>
    <source>
        <strain evidence="6 7">Bin4</strain>
    </source>
</reference>
<feature type="domain" description="HTH merR-type" evidence="5">
    <location>
        <begin position="9"/>
        <end position="77"/>
    </location>
</feature>
<organism evidence="6 7">
    <name type="scientific">Bombilactobacillus mellifer</name>
    <dbReference type="NCBI Taxonomy" id="1218492"/>
    <lineage>
        <taxon>Bacteria</taxon>
        <taxon>Bacillati</taxon>
        <taxon>Bacillota</taxon>
        <taxon>Bacilli</taxon>
        <taxon>Lactobacillales</taxon>
        <taxon>Lactobacillaceae</taxon>
        <taxon>Bombilactobacillus</taxon>
    </lineage>
</organism>
<comment type="caution">
    <text evidence="6">The sequence shown here is derived from an EMBL/GenBank/DDBJ whole genome shotgun (WGS) entry which is preliminary data.</text>
</comment>
<dbReference type="EMBL" id="JXJQ01000003">
    <property type="protein sequence ID" value="KJY62786.1"/>
    <property type="molecule type" value="Genomic_DNA"/>
</dbReference>
<evidence type="ECO:0000259" key="5">
    <source>
        <dbReference type="PROSITE" id="PS50937"/>
    </source>
</evidence>
<keyword evidence="1" id="KW-0678">Repressor</keyword>
<dbReference type="GO" id="GO:0003677">
    <property type="term" value="F:DNA binding"/>
    <property type="evidence" value="ECO:0007669"/>
    <property type="project" value="UniProtKB-KW"/>
</dbReference>
<dbReference type="PRINTS" id="PR00040">
    <property type="entry name" value="HTHMERR"/>
</dbReference>
<gene>
    <name evidence="6" type="ORF">JG30_02350</name>
</gene>
<sequence>MATSLNQKTYTISEFGTKMGLSAPTLRYYENEGLIKPQRHSNGHRYYTQDDVRWLKFLKHLKGTGMSISDLKQYISWREQGDCTIPQRLALLKSTKNNFLQQFADIQHHLQILNDKINWYEAKEAGLTSEKESFADYLHRLGHHE</sequence>
<dbReference type="InterPro" id="IPR047057">
    <property type="entry name" value="MerR_fam"/>
</dbReference>
<dbReference type="STRING" id="1218492.JG30_02350"/>
<evidence type="ECO:0000256" key="4">
    <source>
        <dbReference type="ARBA" id="ARBA00023163"/>
    </source>
</evidence>
<protein>
    <submittedName>
        <fullName evidence="6">MerR family transcriptional regulator</fullName>
    </submittedName>
</protein>
<dbReference type="InterPro" id="IPR000551">
    <property type="entry name" value="MerR-type_HTH_dom"/>
</dbReference>
<accession>A0A0F4LYY6</accession>
<dbReference type="Gene3D" id="1.10.1660.10">
    <property type="match status" value="1"/>
</dbReference>
<evidence type="ECO:0000256" key="2">
    <source>
        <dbReference type="ARBA" id="ARBA00023015"/>
    </source>
</evidence>
<keyword evidence="2" id="KW-0805">Transcription regulation</keyword>
<name>A0A0F4LYY6_9LACO</name>
<dbReference type="InterPro" id="IPR009061">
    <property type="entry name" value="DNA-bd_dom_put_sf"/>
</dbReference>